<dbReference type="GO" id="GO:0015297">
    <property type="term" value="F:antiporter activity"/>
    <property type="evidence" value="ECO:0007669"/>
    <property type="project" value="InterPro"/>
</dbReference>
<dbReference type="EMBL" id="CP003326">
    <property type="protein sequence ID" value="AFS77423.1"/>
    <property type="molecule type" value="Genomic_DNA"/>
</dbReference>
<dbReference type="AlphaFoldDB" id="K0AUC0"/>
<reference evidence="8 9" key="1">
    <citation type="journal article" date="2012" name="PLoS ONE">
        <title>The purine-utilizing bacterium Clostridium acidurici 9a: a genome-guided metabolic reconsideration.</title>
        <authorList>
            <person name="Hartwich K."/>
            <person name="Poehlein A."/>
            <person name="Daniel R."/>
        </authorList>
    </citation>
    <scope>NUCLEOTIDE SEQUENCE [LARGE SCALE GENOMIC DNA]</scope>
    <source>
        <strain evidence="9">ATCC 7906 / DSM 604 / BCRC 14475 / CIP 104303 / KCTC 5404 / NCIMB 10678 / 9a</strain>
    </source>
</reference>
<feature type="transmembrane region" description="Helical" evidence="7">
    <location>
        <begin position="195"/>
        <end position="216"/>
    </location>
</feature>
<keyword evidence="9" id="KW-1185">Reference proteome</keyword>
<gene>
    <name evidence="8" type="ordered locus">Curi_c03480</name>
</gene>
<feature type="transmembrane region" description="Helical" evidence="7">
    <location>
        <begin position="133"/>
        <end position="150"/>
    </location>
</feature>
<dbReference type="GO" id="GO:0005886">
    <property type="term" value="C:plasma membrane"/>
    <property type="evidence" value="ECO:0007669"/>
    <property type="project" value="UniProtKB-SubCell"/>
</dbReference>
<dbReference type="NCBIfam" id="TIGR00797">
    <property type="entry name" value="matE"/>
    <property type="match status" value="1"/>
</dbReference>
<dbReference type="PIRSF" id="PIRSF006603">
    <property type="entry name" value="DinF"/>
    <property type="match status" value="1"/>
</dbReference>
<dbReference type="STRING" id="1128398.Curi_c03480"/>
<dbReference type="InterPro" id="IPR047135">
    <property type="entry name" value="YsiQ"/>
</dbReference>
<dbReference type="PATRIC" id="fig|1128398.3.peg.356"/>
<dbReference type="PANTHER" id="PTHR42925">
    <property type="entry name" value="MULTIDRUG AND TOXIN EFFLUX PROTEIN MATE FAMILY"/>
    <property type="match status" value="1"/>
</dbReference>
<dbReference type="CDD" id="cd13134">
    <property type="entry name" value="MATE_like_8"/>
    <property type="match status" value="1"/>
</dbReference>
<keyword evidence="4 7" id="KW-0812">Transmembrane</keyword>
<evidence type="ECO:0000256" key="2">
    <source>
        <dbReference type="ARBA" id="ARBA00022448"/>
    </source>
</evidence>
<feature type="transmembrane region" description="Helical" evidence="7">
    <location>
        <begin position="275"/>
        <end position="300"/>
    </location>
</feature>
<dbReference type="InterPro" id="IPR048279">
    <property type="entry name" value="MdtK-like"/>
</dbReference>
<dbReference type="Pfam" id="PF01554">
    <property type="entry name" value="MatE"/>
    <property type="match status" value="2"/>
</dbReference>
<keyword evidence="3" id="KW-1003">Cell membrane</keyword>
<comment type="subcellular location">
    <subcellularLocation>
        <location evidence="1">Cell membrane</location>
        <topology evidence="1">Multi-pass membrane protein</topology>
    </subcellularLocation>
</comment>
<evidence type="ECO:0000256" key="6">
    <source>
        <dbReference type="ARBA" id="ARBA00023136"/>
    </source>
</evidence>
<dbReference type="eggNOG" id="COG0534">
    <property type="taxonomic scope" value="Bacteria"/>
</dbReference>
<proteinExistence type="predicted"/>
<dbReference type="Proteomes" id="UP000006094">
    <property type="component" value="Chromosome"/>
</dbReference>
<keyword evidence="5 7" id="KW-1133">Transmembrane helix</keyword>
<evidence type="ECO:0000256" key="3">
    <source>
        <dbReference type="ARBA" id="ARBA00022475"/>
    </source>
</evidence>
<feature type="transmembrane region" description="Helical" evidence="7">
    <location>
        <begin position="162"/>
        <end position="183"/>
    </location>
</feature>
<accession>K0AUC0</accession>
<feature type="transmembrane region" description="Helical" evidence="7">
    <location>
        <begin position="9"/>
        <end position="27"/>
    </location>
</feature>
<sequence>MDLIKKDKTFYKAMFSIAIPVTIQNLISSSLNMVDTLMVTKLGSTNVAAVGQANQVFFLLTLLLFGISSGASIFIAQFWGKRDRINIRRVLGLAIILGVSLSLIFTFAALLFSKQIMRILINDAEVIALGSKYLKIVCISYIFTAITYAYSGACRSVRQAKLPMLISFISILLNTLLNYTFIFGNFGFKAMGIEGAAIATVIARMIESFLIVSIIYRDEGNVLKAKIRELTDISSNFVKKFIHTTLPVIMNEGMWSLGVVMYSIAYASGGKEATAAVQVAITIQNIFMVLSLGLASACATMIGNKIGSGEEEEGILYAKKFCVIGAIAGICLGLILYLSSPYILKIFSSTSPQLYETSKKVLAVISVFIPCKLFTTVMIVGVFRGGGDTKYSMMLEVGCVWLIGVPFAFIGALVFKLPVYWVVACAYTEEIIKTLLGMPRLISKKWVKNIVEDI</sequence>
<evidence type="ECO:0000256" key="4">
    <source>
        <dbReference type="ARBA" id="ARBA00022692"/>
    </source>
</evidence>
<keyword evidence="2" id="KW-0813">Transport</keyword>
<protein>
    <submittedName>
        <fullName evidence="8">MATE efflux family protein</fullName>
    </submittedName>
</protein>
<keyword evidence="6 7" id="KW-0472">Membrane</keyword>
<dbReference type="RefSeq" id="WP_014966560.1">
    <property type="nucleotide sequence ID" value="NC_018664.1"/>
</dbReference>
<organism evidence="8 9">
    <name type="scientific">Gottschalkia acidurici (strain ATCC 7906 / DSM 604 / BCRC 14475 / CIP 104303 / KCTC 5404 / NCIMB 10678 / 9a)</name>
    <name type="common">Clostridium acidurici</name>
    <dbReference type="NCBI Taxonomy" id="1128398"/>
    <lineage>
        <taxon>Bacteria</taxon>
        <taxon>Bacillati</taxon>
        <taxon>Bacillota</taxon>
        <taxon>Tissierellia</taxon>
        <taxon>Tissierellales</taxon>
        <taxon>Gottschalkiaceae</taxon>
        <taxon>Gottschalkia</taxon>
    </lineage>
</organism>
<evidence type="ECO:0000256" key="7">
    <source>
        <dbReference type="SAM" id="Phobius"/>
    </source>
</evidence>
<dbReference type="GO" id="GO:0042910">
    <property type="term" value="F:xenobiotic transmembrane transporter activity"/>
    <property type="evidence" value="ECO:0007669"/>
    <property type="project" value="InterPro"/>
</dbReference>
<dbReference type="HOGENOM" id="CLU_012893_5_1_9"/>
<dbReference type="InterPro" id="IPR002528">
    <property type="entry name" value="MATE_fam"/>
</dbReference>
<evidence type="ECO:0000313" key="9">
    <source>
        <dbReference type="Proteomes" id="UP000006094"/>
    </source>
</evidence>
<evidence type="ECO:0000313" key="8">
    <source>
        <dbReference type="EMBL" id="AFS77423.1"/>
    </source>
</evidence>
<name>K0AUC0_GOTA9</name>
<dbReference type="KEGG" id="cad:Curi_c03480"/>
<dbReference type="OrthoDB" id="9780160at2"/>
<feature type="transmembrane region" description="Helical" evidence="7">
    <location>
        <begin position="56"/>
        <end position="79"/>
    </location>
</feature>
<feature type="transmembrane region" description="Helical" evidence="7">
    <location>
        <begin position="321"/>
        <end position="343"/>
    </location>
</feature>
<feature type="transmembrane region" description="Helical" evidence="7">
    <location>
        <begin position="395"/>
        <end position="413"/>
    </location>
</feature>
<feature type="transmembrane region" description="Helical" evidence="7">
    <location>
        <begin position="363"/>
        <end position="383"/>
    </location>
</feature>
<evidence type="ECO:0000256" key="5">
    <source>
        <dbReference type="ARBA" id="ARBA00022989"/>
    </source>
</evidence>
<evidence type="ECO:0000256" key="1">
    <source>
        <dbReference type="ARBA" id="ARBA00004651"/>
    </source>
</evidence>
<dbReference type="PANTHER" id="PTHR42925:SF2">
    <property type="entry name" value="NA+ DRIVEN MULTIDRUG EFFLUX PUMP"/>
    <property type="match status" value="1"/>
</dbReference>
<feature type="transmembrane region" description="Helical" evidence="7">
    <location>
        <begin position="91"/>
        <end position="113"/>
    </location>
</feature>